<feature type="transmembrane region" description="Helical" evidence="1">
    <location>
        <begin position="162"/>
        <end position="189"/>
    </location>
</feature>
<keyword evidence="1" id="KW-0812">Transmembrane</keyword>
<keyword evidence="1" id="KW-0472">Membrane</keyword>
<name>A0A1Q3D8A0_CEPFO</name>
<reference evidence="3" key="1">
    <citation type="submission" date="2016-04" db="EMBL/GenBank/DDBJ databases">
        <title>Cephalotus genome sequencing.</title>
        <authorList>
            <person name="Fukushima K."/>
            <person name="Hasebe M."/>
            <person name="Fang X."/>
        </authorList>
    </citation>
    <scope>NUCLEOTIDE SEQUENCE [LARGE SCALE GENOMIC DNA]</scope>
    <source>
        <strain evidence="3">cv. St1</strain>
    </source>
</reference>
<keyword evidence="1" id="KW-1133">Transmembrane helix</keyword>
<comment type="caution">
    <text evidence="2">The sequence shown here is derived from an EMBL/GenBank/DDBJ whole genome shotgun (WGS) entry which is preliminary data.</text>
</comment>
<sequence length="285" mass="31075">MATTRLLRSSKPLRHVSPLSATSSSVAIIRCLSKAGFNEGKMASGVGEWKSTVAVKATSESVITLKPGVNHHGLDMATLMSNVTNAMVKFLRPAVKRKPKKLKIQFFFERVLLDCRFFTLFAVAGSLLGSILCFAEGCFLVIESYLQYLHALSQRSDQGHVVHLLIDAIDMYLIGTAMLIFGMGLYVIFVGSRNMKENGSLLPRSNLFGLYPMKARPTWIEMESVSQGKSRIGHAVILILQAGLLEKFKSIAFVTSLDLACLAGALLISSASIFLLSRLSAVTNV</sequence>
<dbReference type="PANTHER" id="PTHR31721:SF3">
    <property type="entry name" value="EXPRESSED PROTEIN"/>
    <property type="match status" value="1"/>
</dbReference>
<gene>
    <name evidence="2" type="ORF">CFOL_v3_31910</name>
</gene>
<evidence type="ECO:0000256" key="1">
    <source>
        <dbReference type="SAM" id="Phobius"/>
    </source>
</evidence>
<keyword evidence="3" id="KW-1185">Reference proteome</keyword>
<dbReference type="InterPro" id="IPR005134">
    <property type="entry name" value="UPF0114"/>
</dbReference>
<dbReference type="EMBL" id="BDDD01004901">
    <property type="protein sequence ID" value="GAV88488.1"/>
    <property type="molecule type" value="Genomic_DNA"/>
</dbReference>
<dbReference type="Proteomes" id="UP000187406">
    <property type="component" value="Unassembled WGS sequence"/>
</dbReference>
<accession>A0A1Q3D8A0</accession>
<dbReference type="OrthoDB" id="1912077at2759"/>
<evidence type="ECO:0000313" key="2">
    <source>
        <dbReference type="EMBL" id="GAV88488.1"/>
    </source>
</evidence>
<evidence type="ECO:0000313" key="3">
    <source>
        <dbReference type="Proteomes" id="UP000187406"/>
    </source>
</evidence>
<organism evidence="2 3">
    <name type="scientific">Cephalotus follicularis</name>
    <name type="common">Albany pitcher plant</name>
    <dbReference type="NCBI Taxonomy" id="3775"/>
    <lineage>
        <taxon>Eukaryota</taxon>
        <taxon>Viridiplantae</taxon>
        <taxon>Streptophyta</taxon>
        <taxon>Embryophyta</taxon>
        <taxon>Tracheophyta</taxon>
        <taxon>Spermatophyta</taxon>
        <taxon>Magnoliopsida</taxon>
        <taxon>eudicotyledons</taxon>
        <taxon>Gunneridae</taxon>
        <taxon>Pentapetalae</taxon>
        <taxon>rosids</taxon>
        <taxon>fabids</taxon>
        <taxon>Oxalidales</taxon>
        <taxon>Cephalotaceae</taxon>
        <taxon>Cephalotus</taxon>
    </lineage>
</organism>
<protein>
    <submittedName>
        <fullName evidence="2">UPF0114 domain-containing protein</fullName>
    </submittedName>
</protein>
<feature type="transmembrane region" description="Helical" evidence="1">
    <location>
        <begin position="251"/>
        <end position="276"/>
    </location>
</feature>
<dbReference type="Pfam" id="PF03350">
    <property type="entry name" value="UPF0114"/>
    <property type="match status" value="1"/>
</dbReference>
<dbReference type="InParanoid" id="A0A1Q3D8A0"/>
<dbReference type="AlphaFoldDB" id="A0A1Q3D8A0"/>
<dbReference type="PANTHER" id="PTHR31721">
    <property type="entry name" value="OS06G0710300 PROTEIN"/>
    <property type="match status" value="1"/>
</dbReference>
<proteinExistence type="predicted"/>
<feature type="transmembrane region" description="Helical" evidence="1">
    <location>
        <begin position="117"/>
        <end position="142"/>
    </location>
</feature>